<organism evidence="2 3">
    <name type="scientific">Karstenula rhodostoma CBS 690.94</name>
    <dbReference type="NCBI Taxonomy" id="1392251"/>
    <lineage>
        <taxon>Eukaryota</taxon>
        <taxon>Fungi</taxon>
        <taxon>Dikarya</taxon>
        <taxon>Ascomycota</taxon>
        <taxon>Pezizomycotina</taxon>
        <taxon>Dothideomycetes</taxon>
        <taxon>Pleosporomycetidae</taxon>
        <taxon>Pleosporales</taxon>
        <taxon>Massarineae</taxon>
        <taxon>Didymosphaeriaceae</taxon>
        <taxon>Karstenula</taxon>
    </lineage>
</organism>
<dbReference type="OrthoDB" id="3794851at2759"/>
<gene>
    <name evidence="2" type="ORF">P171DRAFT_150808</name>
</gene>
<reference evidence="2" key="1">
    <citation type="journal article" date="2020" name="Stud. Mycol.">
        <title>101 Dothideomycetes genomes: a test case for predicting lifestyles and emergence of pathogens.</title>
        <authorList>
            <person name="Haridas S."/>
            <person name="Albert R."/>
            <person name="Binder M."/>
            <person name="Bloem J."/>
            <person name="Labutti K."/>
            <person name="Salamov A."/>
            <person name="Andreopoulos B."/>
            <person name="Baker S."/>
            <person name="Barry K."/>
            <person name="Bills G."/>
            <person name="Bluhm B."/>
            <person name="Cannon C."/>
            <person name="Castanera R."/>
            <person name="Culley D."/>
            <person name="Daum C."/>
            <person name="Ezra D."/>
            <person name="Gonzalez J."/>
            <person name="Henrissat B."/>
            <person name="Kuo A."/>
            <person name="Liang C."/>
            <person name="Lipzen A."/>
            <person name="Lutzoni F."/>
            <person name="Magnuson J."/>
            <person name="Mondo S."/>
            <person name="Nolan M."/>
            <person name="Ohm R."/>
            <person name="Pangilinan J."/>
            <person name="Park H.-J."/>
            <person name="Ramirez L."/>
            <person name="Alfaro M."/>
            <person name="Sun H."/>
            <person name="Tritt A."/>
            <person name="Yoshinaga Y."/>
            <person name="Zwiers L.-H."/>
            <person name="Turgeon B."/>
            <person name="Goodwin S."/>
            <person name="Spatafora J."/>
            <person name="Crous P."/>
            <person name="Grigoriev I."/>
        </authorList>
    </citation>
    <scope>NUCLEOTIDE SEQUENCE</scope>
    <source>
        <strain evidence="2">CBS 690.94</strain>
    </source>
</reference>
<keyword evidence="1" id="KW-0812">Transmembrane</keyword>
<feature type="transmembrane region" description="Helical" evidence="1">
    <location>
        <begin position="20"/>
        <end position="42"/>
    </location>
</feature>
<comment type="caution">
    <text evidence="2">The sequence shown here is derived from an EMBL/GenBank/DDBJ whole genome shotgun (WGS) entry which is preliminary data.</text>
</comment>
<dbReference type="EMBL" id="MU001493">
    <property type="protein sequence ID" value="KAF2451003.1"/>
    <property type="molecule type" value="Genomic_DNA"/>
</dbReference>
<name>A0A9P4PX97_9PLEO</name>
<protein>
    <submittedName>
        <fullName evidence="2">Uncharacterized protein</fullName>
    </submittedName>
</protein>
<dbReference type="AlphaFoldDB" id="A0A9P4PX97"/>
<keyword evidence="1" id="KW-0472">Membrane</keyword>
<evidence type="ECO:0000256" key="1">
    <source>
        <dbReference type="SAM" id="Phobius"/>
    </source>
</evidence>
<keyword evidence="1" id="KW-1133">Transmembrane helix</keyword>
<sequence>MATQVPTQEDLTPTIGPIPLAAFIAMCFFAPFLVSFTIWLFYKYTIKRCKDRKRMEEEAETKGPEADLSRDVEMQVAGFVQAPAPAKTKIRKEEVW</sequence>
<evidence type="ECO:0000313" key="2">
    <source>
        <dbReference type="EMBL" id="KAF2451003.1"/>
    </source>
</evidence>
<proteinExistence type="predicted"/>
<keyword evidence="3" id="KW-1185">Reference proteome</keyword>
<evidence type="ECO:0000313" key="3">
    <source>
        <dbReference type="Proteomes" id="UP000799764"/>
    </source>
</evidence>
<dbReference type="Proteomes" id="UP000799764">
    <property type="component" value="Unassembled WGS sequence"/>
</dbReference>
<accession>A0A9P4PX97</accession>